<accession>A0ABP8WV19</accession>
<dbReference type="EMBL" id="BAABIM010000004">
    <property type="protein sequence ID" value="GAA4695388.1"/>
    <property type="molecule type" value="Genomic_DNA"/>
</dbReference>
<sequence length="379" mass="40843">MALGLVLTGCPAGQDPPGGAPTDPGALPGQTGALDGPFRVPARVLFADPTAEGEEEQNTTVRSLVETIGHTPPGATIRIVAHSFSLVPVAEALVAAHERGVRVQVLSDRSVSADWKGPTLLREALGTDRRAASFIHLAPGELHQKSWTFSRTGDSRDVVMLGSMNLTYVSSRQFTDVVTYVGRPRVREVLDRRFVQLRRQLPDPDPLAGVDLGRGDRAWFFPTTDDGGDPVRAILDAVPPQGARIRVVMYAWLDERGLDLARLLVDKAAAGAQVQAVLGSSVGPQVREVLAGTDVEVLDGVLERGDPHTKLTVLSYPREGAPDGRTRLVLTGSDNYTTRSLGRPELLLGLDGDTPSGRTRHAAYERFVDRLVARIRREA</sequence>
<feature type="compositionally biased region" description="Low complexity" evidence="1">
    <location>
        <begin position="9"/>
        <end position="29"/>
    </location>
</feature>
<reference evidence="4" key="1">
    <citation type="journal article" date="2019" name="Int. J. Syst. Evol. Microbiol.">
        <title>The Global Catalogue of Microorganisms (GCM) 10K type strain sequencing project: providing services to taxonomists for standard genome sequencing and annotation.</title>
        <authorList>
            <consortium name="The Broad Institute Genomics Platform"/>
            <consortium name="The Broad Institute Genome Sequencing Center for Infectious Disease"/>
            <person name="Wu L."/>
            <person name="Ma J."/>
        </authorList>
    </citation>
    <scope>NUCLEOTIDE SEQUENCE [LARGE SCALE GENOMIC DNA]</scope>
    <source>
        <strain evidence="4">JCM 18127</strain>
    </source>
</reference>
<dbReference type="Gene3D" id="3.30.870.10">
    <property type="entry name" value="Endonuclease Chain A"/>
    <property type="match status" value="1"/>
</dbReference>
<proteinExistence type="predicted"/>
<name>A0ABP8WV19_9ACTN</name>
<dbReference type="RefSeq" id="WP_345268756.1">
    <property type="nucleotide sequence ID" value="NZ_BAABIM010000004.1"/>
</dbReference>
<comment type="caution">
    <text evidence="3">The sequence shown here is derived from an EMBL/GenBank/DDBJ whole genome shotgun (WGS) entry which is preliminary data.</text>
</comment>
<dbReference type="Proteomes" id="UP001500621">
    <property type="component" value="Unassembled WGS sequence"/>
</dbReference>
<keyword evidence="4" id="KW-1185">Reference proteome</keyword>
<evidence type="ECO:0000259" key="2">
    <source>
        <dbReference type="Pfam" id="PF13091"/>
    </source>
</evidence>
<gene>
    <name evidence="3" type="ORF">GCM10023226_37200</name>
</gene>
<dbReference type="Pfam" id="PF13091">
    <property type="entry name" value="PLDc_2"/>
    <property type="match status" value="1"/>
</dbReference>
<feature type="domain" description="Phospholipase D-like" evidence="2">
    <location>
        <begin position="75"/>
        <end position="196"/>
    </location>
</feature>
<dbReference type="InterPro" id="IPR025202">
    <property type="entry name" value="PLD-like_dom"/>
</dbReference>
<evidence type="ECO:0000313" key="3">
    <source>
        <dbReference type="EMBL" id="GAA4695388.1"/>
    </source>
</evidence>
<feature type="region of interest" description="Disordered" evidence="1">
    <location>
        <begin position="1"/>
        <end position="34"/>
    </location>
</feature>
<organism evidence="3 4">
    <name type="scientific">Nocardioides nanhaiensis</name>
    <dbReference type="NCBI Taxonomy" id="1476871"/>
    <lineage>
        <taxon>Bacteria</taxon>
        <taxon>Bacillati</taxon>
        <taxon>Actinomycetota</taxon>
        <taxon>Actinomycetes</taxon>
        <taxon>Propionibacteriales</taxon>
        <taxon>Nocardioidaceae</taxon>
        <taxon>Nocardioides</taxon>
    </lineage>
</organism>
<dbReference type="SUPFAM" id="SSF56024">
    <property type="entry name" value="Phospholipase D/nuclease"/>
    <property type="match status" value="2"/>
</dbReference>
<evidence type="ECO:0000256" key="1">
    <source>
        <dbReference type="SAM" id="MobiDB-lite"/>
    </source>
</evidence>
<protein>
    <recommendedName>
        <fullName evidence="2">Phospholipase D-like domain-containing protein</fullName>
    </recommendedName>
</protein>
<evidence type="ECO:0000313" key="4">
    <source>
        <dbReference type="Proteomes" id="UP001500621"/>
    </source>
</evidence>